<feature type="domain" description="MaoC-like" evidence="3">
    <location>
        <begin position="7"/>
        <end position="61"/>
    </location>
</feature>
<proteinExistence type="inferred from homology"/>
<dbReference type="SUPFAM" id="SSF54637">
    <property type="entry name" value="Thioesterase/thiol ester dehydrase-isomerase"/>
    <property type="match status" value="1"/>
</dbReference>
<evidence type="ECO:0000256" key="1">
    <source>
        <dbReference type="ARBA" id="ARBA00005254"/>
    </source>
</evidence>
<dbReference type="RefSeq" id="WP_373430909.1">
    <property type="nucleotide sequence ID" value="NZ_JAUSZV010000005.1"/>
</dbReference>
<organism evidence="4 5">
    <name type="scientific">Streptomyces canus</name>
    <dbReference type="NCBI Taxonomy" id="58343"/>
    <lineage>
        <taxon>Bacteria</taxon>
        <taxon>Bacillati</taxon>
        <taxon>Actinomycetota</taxon>
        <taxon>Actinomycetes</taxon>
        <taxon>Kitasatosporales</taxon>
        <taxon>Streptomycetaceae</taxon>
        <taxon>Streptomyces</taxon>
        <taxon>Streptomyces aurantiacus group</taxon>
    </lineage>
</organism>
<reference evidence="4" key="1">
    <citation type="submission" date="2023-07" db="EMBL/GenBank/DDBJ databases">
        <title>Comparative genomics of wheat-associated soil bacteria to identify genetic determinants of phenazine resistance.</title>
        <authorList>
            <person name="Mouncey N."/>
        </authorList>
    </citation>
    <scope>NUCLEOTIDE SEQUENCE</scope>
    <source>
        <strain evidence="4">V4I22</strain>
    </source>
</reference>
<dbReference type="AlphaFoldDB" id="A0AAW8F4K0"/>
<evidence type="ECO:0000313" key="4">
    <source>
        <dbReference type="EMBL" id="MDQ0905059.1"/>
    </source>
</evidence>
<name>A0AAW8F4K0_9ACTN</name>
<protein>
    <submittedName>
        <fullName evidence="4">Acyl dehydratase</fullName>
    </submittedName>
</protein>
<comment type="similarity">
    <text evidence="1">Belongs to the enoyl-CoA hydratase/isomerase family.</text>
</comment>
<dbReference type="Pfam" id="PF01575">
    <property type="entry name" value="MaoC_dehydratas"/>
    <property type="match status" value="1"/>
</dbReference>
<sequence>MGHHHSDDHDRFADVTGDRQWIPVDPEKAAKGSCGTTVAHGYLAQSLTAVLLADPVAADIAAPAAGRRRRGLGRARVRRRGSLVRTPC</sequence>
<comment type="caution">
    <text evidence="4">The sequence shown here is derived from an EMBL/GenBank/DDBJ whole genome shotgun (WGS) entry which is preliminary data.</text>
</comment>
<dbReference type="InterPro" id="IPR002539">
    <property type="entry name" value="MaoC-like_dom"/>
</dbReference>
<dbReference type="Gene3D" id="3.10.129.10">
    <property type="entry name" value="Hotdog Thioesterase"/>
    <property type="match status" value="1"/>
</dbReference>
<dbReference type="EMBL" id="JAUSZV010000005">
    <property type="protein sequence ID" value="MDQ0905059.1"/>
    <property type="molecule type" value="Genomic_DNA"/>
</dbReference>
<dbReference type="InterPro" id="IPR029069">
    <property type="entry name" value="HotDog_dom_sf"/>
</dbReference>
<gene>
    <name evidence="4" type="ORF">QFZ22_001044</name>
</gene>
<feature type="region of interest" description="Disordered" evidence="2">
    <location>
        <begin position="67"/>
        <end position="88"/>
    </location>
</feature>
<accession>A0AAW8F4K0</accession>
<evidence type="ECO:0000313" key="5">
    <source>
        <dbReference type="Proteomes" id="UP001234216"/>
    </source>
</evidence>
<feature type="compositionally biased region" description="Basic residues" evidence="2">
    <location>
        <begin position="67"/>
        <end position="82"/>
    </location>
</feature>
<evidence type="ECO:0000259" key="3">
    <source>
        <dbReference type="Pfam" id="PF01575"/>
    </source>
</evidence>
<dbReference type="Proteomes" id="UP001234216">
    <property type="component" value="Unassembled WGS sequence"/>
</dbReference>
<evidence type="ECO:0000256" key="2">
    <source>
        <dbReference type="SAM" id="MobiDB-lite"/>
    </source>
</evidence>